<dbReference type="InterPro" id="IPR018969">
    <property type="entry name" value="Xul5P/Fru6P_PKetolase_C"/>
</dbReference>
<feature type="domain" description="Xylulose 5-phosphate/Fructose 6-phosphate phosphoketolase C-terminal" evidence="6">
    <location>
        <begin position="586"/>
        <end position="787"/>
    </location>
</feature>
<dbReference type="PROSITE" id="PS60002">
    <property type="entry name" value="PHOSPHOKETOLASE_1"/>
    <property type="match status" value="1"/>
</dbReference>
<evidence type="ECO:0000259" key="6">
    <source>
        <dbReference type="Pfam" id="PF09363"/>
    </source>
</evidence>
<sequence>MSSGKKYLGEETVAKIDAYFRAANYLSIGQIYLYDNPLLKRPLSENDIKPLLMGHWGTSPGQNFIYVHLNRVIKKHDLNMLYISGPGHGGPALIANTYLEGTYSEVYPQISQDEKGMKKLFTQFSFPGGVPSHVSPECPGSLHEGGELGYSLAHAFGAVLDNPDLITACVVGDGEAETGPLATSWHLNKFLNPKTDGTVLPILHLNGYKISNPTIFACIPREELIQLFRGYGWEPHIIEGKDSETMHQIMAKKLDEIVAEIQSIRKDAKKQKVPLRPRWPMIILITPKGWTGPETVDDKPNEGSFRSHQVIFADLKTNKKHFEEFTTWLKSYKPEELFDATGRLKPELRELAPRGNRRMGANPHTNGGQLTKKLHMLNFKEYALRIKTRGEDGEGATRVFARFLRDIIKANETGQNFRVFGPDETMSNGLGAVFETTNRQMMTEPTNTDEYISPSGRVIEVLSEHLCQGWLEGYLLTGRHGIFNSYEAFIHIVGSMFNQHAKWLNVTARIPWRKKIPSLNYLISSHVWRQGHNGFTHQDPGFIDHVYQKKAEFIQVYLPPDANCLLAVMDKCLKSVHQINVVVAGKHTMPQWFPINEAVRHVKRGAGILEWASNEKRGGPDAVLACAGDVPTLEVLAATSIIREHLPELQLRVVNVVDLMTLRPRTNHPHGISDQEFENLFTRDKPITFVFHGYSSLIHRLTYRRPNHENIHVYGYMEEGTTTTPFDMTVLNGIDRFHIVQYVIDSLPKKGKKEKEVIKLMKKKLAEHRLYVSKYGEDMDEVRNWKWSVNPAP</sequence>
<dbReference type="Proteomes" id="UP000229342">
    <property type="component" value="Unassembled WGS sequence"/>
</dbReference>
<dbReference type="PROSITE" id="PS60003">
    <property type="entry name" value="PHOSPHOKETOLASE_2"/>
    <property type="match status" value="1"/>
</dbReference>
<dbReference type="InterPro" id="IPR019789">
    <property type="entry name" value="Xul5P/Fru6P_PKetolase_ThDP_BS"/>
</dbReference>
<dbReference type="InterPro" id="IPR005593">
    <property type="entry name" value="Xul5P/Fru6P_PKetolase"/>
</dbReference>
<dbReference type="Pfam" id="PF09363">
    <property type="entry name" value="XFP_C"/>
    <property type="match status" value="1"/>
</dbReference>
<proteinExistence type="inferred from homology"/>
<accession>A0A2H0KFL1</accession>
<dbReference type="GO" id="GO:0005975">
    <property type="term" value="P:carbohydrate metabolic process"/>
    <property type="evidence" value="ECO:0007669"/>
    <property type="project" value="InterPro"/>
</dbReference>
<comment type="cofactor">
    <cofactor evidence="1 5">
        <name>thiamine diphosphate</name>
        <dbReference type="ChEBI" id="CHEBI:58937"/>
    </cofactor>
</comment>
<evidence type="ECO:0000256" key="3">
    <source>
        <dbReference type="ARBA" id="ARBA00023052"/>
    </source>
</evidence>
<dbReference type="PANTHER" id="PTHR31273:SF0">
    <property type="entry name" value="PHOSPHOKETOLASE-RELATED"/>
    <property type="match status" value="1"/>
</dbReference>
<organism evidence="8 9">
    <name type="scientific">Candidatus Taylorbacteria bacterium CG11_big_fil_rev_8_21_14_0_20_46_11</name>
    <dbReference type="NCBI Taxonomy" id="1975025"/>
    <lineage>
        <taxon>Bacteria</taxon>
        <taxon>Candidatus Tayloriibacteriota</taxon>
    </lineage>
</organism>
<dbReference type="EMBL" id="PCVG01000005">
    <property type="protein sequence ID" value="PIQ69184.1"/>
    <property type="molecule type" value="Genomic_DNA"/>
</dbReference>
<dbReference type="InterPro" id="IPR029061">
    <property type="entry name" value="THDP-binding"/>
</dbReference>
<dbReference type="AlphaFoldDB" id="A0A2H0KFL1"/>
<evidence type="ECO:0000256" key="4">
    <source>
        <dbReference type="ARBA" id="ARBA00023239"/>
    </source>
</evidence>
<evidence type="ECO:0000313" key="9">
    <source>
        <dbReference type="Proteomes" id="UP000229342"/>
    </source>
</evidence>
<evidence type="ECO:0000256" key="2">
    <source>
        <dbReference type="ARBA" id="ARBA00005623"/>
    </source>
</evidence>
<evidence type="ECO:0000256" key="5">
    <source>
        <dbReference type="HAMAP-Rule" id="MF_01403"/>
    </source>
</evidence>
<dbReference type="PANTHER" id="PTHR31273">
    <property type="entry name" value="PHOSPHOKETOLASE-RELATED"/>
    <property type="match status" value="1"/>
</dbReference>
<evidence type="ECO:0000313" key="8">
    <source>
        <dbReference type="EMBL" id="PIQ69184.1"/>
    </source>
</evidence>
<dbReference type="Pfam" id="PF09364">
    <property type="entry name" value="XFP_N"/>
    <property type="match status" value="1"/>
</dbReference>
<feature type="domain" description="Xylulose 5-phosphate/Fructose 6-phosphate phosphoketolase N-terminal" evidence="7">
    <location>
        <begin position="9"/>
        <end position="369"/>
    </location>
</feature>
<dbReference type="InterPro" id="IPR018970">
    <property type="entry name" value="Xul5P/Fru6P_PKetolase_N"/>
</dbReference>
<evidence type="ECO:0000259" key="7">
    <source>
        <dbReference type="Pfam" id="PF09364"/>
    </source>
</evidence>
<dbReference type="NCBIfam" id="NF003619">
    <property type="entry name" value="PRK05261.1-4"/>
    <property type="match status" value="1"/>
</dbReference>
<dbReference type="InterPro" id="IPR009014">
    <property type="entry name" value="Transketo_C/PFOR_II"/>
</dbReference>
<reference evidence="8 9" key="1">
    <citation type="submission" date="2017-09" db="EMBL/GenBank/DDBJ databases">
        <title>Depth-based differentiation of microbial function through sediment-hosted aquifers and enrichment of novel symbionts in the deep terrestrial subsurface.</title>
        <authorList>
            <person name="Probst A.J."/>
            <person name="Ladd B."/>
            <person name="Jarett J.K."/>
            <person name="Geller-Mcgrath D.E."/>
            <person name="Sieber C.M."/>
            <person name="Emerson J.B."/>
            <person name="Anantharaman K."/>
            <person name="Thomas B.C."/>
            <person name="Malmstrom R."/>
            <person name="Stieglmeier M."/>
            <person name="Klingl A."/>
            <person name="Woyke T."/>
            <person name="Ryan C.M."/>
            <person name="Banfield J.F."/>
        </authorList>
    </citation>
    <scope>NUCLEOTIDE SEQUENCE [LARGE SCALE GENOMIC DNA]</scope>
    <source>
        <strain evidence="8">CG11_big_fil_rev_8_21_14_0_20_46_11</strain>
    </source>
</reference>
<name>A0A2H0KFL1_9BACT</name>
<evidence type="ECO:0000256" key="1">
    <source>
        <dbReference type="ARBA" id="ARBA00001964"/>
    </source>
</evidence>
<keyword evidence="3 5" id="KW-0786">Thiamine pyrophosphate</keyword>
<dbReference type="InterPro" id="IPR019790">
    <property type="entry name" value="Xul5P/Fru6P_PKetolase_CS"/>
</dbReference>
<protein>
    <recommendedName>
        <fullName evidence="5">Probable phosphoketolase</fullName>
        <ecNumber evidence="5">4.1.2.-</ecNumber>
    </recommendedName>
</protein>
<dbReference type="SUPFAM" id="SSF52518">
    <property type="entry name" value="Thiamin diphosphate-binding fold (THDP-binding)"/>
    <property type="match status" value="2"/>
</dbReference>
<dbReference type="Gene3D" id="3.40.50.970">
    <property type="match status" value="2"/>
</dbReference>
<dbReference type="NCBIfam" id="NF003617">
    <property type="entry name" value="PRK05261.1-2"/>
    <property type="match status" value="1"/>
</dbReference>
<gene>
    <name evidence="8" type="ORF">COV91_00205</name>
</gene>
<dbReference type="Pfam" id="PF03894">
    <property type="entry name" value="XFP"/>
    <property type="match status" value="1"/>
</dbReference>
<dbReference type="Gene3D" id="3.40.50.920">
    <property type="match status" value="1"/>
</dbReference>
<comment type="similarity">
    <text evidence="2 5">Belongs to the XFP family.</text>
</comment>
<dbReference type="InterPro" id="IPR023962">
    <property type="entry name" value="Phosphoketolase"/>
</dbReference>
<dbReference type="PIRSF" id="PIRSF017245">
    <property type="entry name" value="Phosphoketolase"/>
    <property type="match status" value="1"/>
</dbReference>
<dbReference type="EC" id="4.1.2.-" evidence="5"/>
<keyword evidence="4 5" id="KW-0456">Lyase</keyword>
<dbReference type="CDD" id="cd02011">
    <property type="entry name" value="TPP_PK"/>
    <property type="match status" value="1"/>
</dbReference>
<dbReference type="GO" id="GO:0016832">
    <property type="term" value="F:aldehyde-lyase activity"/>
    <property type="evidence" value="ECO:0007669"/>
    <property type="project" value="UniProtKB-UniRule"/>
</dbReference>
<dbReference type="HAMAP" id="MF_01403">
    <property type="entry name" value="Phosphoketolase"/>
    <property type="match status" value="1"/>
</dbReference>
<comment type="caution">
    <text evidence="8">The sequence shown here is derived from an EMBL/GenBank/DDBJ whole genome shotgun (WGS) entry which is preliminary data.</text>
</comment>